<dbReference type="InterPro" id="IPR011009">
    <property type="entry name" value="Kinase-like_dom_sf"/>
</dbReference>
<feature type="compositionally biased region" description="Polar residues" evidence="2">
    <location>
        <begin position="1"/>
        <end position="21"/>
    </location>
</feature>
<dbReference type="SUPFAM" id="SSF56112">
    <property type="entry name" value="Protein kinase-like (PK-like)"/>
    <property type="match status" value="1"/>
</dbReference>
<keyword evidence="4" id="KW-0418">Kinase</keyword>
<dbReference type="PANTHER" id="PTHR22603">
    <property type="entry name" value="CHOLINE/ETHANOALAMINE KINASE"/>
    <property type="match status" value="1"/>
</dbReference>
<dbReference type="GO" id="GO:0006646">
    <property type="term" value="P:phosphatidylethanolamine biosynthetic process"/>
    <property type="evidence" value="ECO:0007669"/>
    <property type="project" value="TreeGrafter"/>
</dbReference>
<dbReference type="EMBL" id="APWK03000028">
    <property type="protein sequence ID" value="PHH54299.1"/>
    <property type="molecule type" value="Genomic_DNA"/>
</dbReference>
<feature type="region of interest" description="Disordered" evidence="2">
    <location>
        <begin position="170"/>
        <end position="213"/>
    </location>
</feature>
<gene>
    <name evidence="4" type="primary">EKI1</name>
    <name evidence="4" type="ORF">CFIMG_000621RA</name>
</gene>
<dbReference type="GO" id="GO:0004103">
    <property type="term" value="F:choline kinase activity"/>
    <property type="evidence" value="ECO:0007669"/>
    <property type="project" value="TreeGrafter"/>
</dbReference>
<dbReference type="GO" id="GO:0004305">
    <property type="term" value="F:ethanolamine kinase activity"/>
    <property type="evidence" value="ECO:0007669"/>
    <property type="project" value="TreeGrafter"/>
</dbReference>
<organism evidence="4 5">
    <name type="scientific">Ceratocystis fimbriata CBS 114723</name>
    <dbReference type="NCBI Taxonomy" id="1035309"/>
    <lineage>
        <taxon>Eukaryota</taxon>
        <taxon>Fungi</taxon>
        <taxon>Dikarya</taxon>
        <taxon>Ascomycota</taxon>
        <taxon>Pezizomycotina</taxon>
        <taxon>Sordariomycetes</taxon>
        <taxon>Hypocreomycetidae</taxon>
        <taxon>Microascales</taxon>
        <taxon>Ceratocystidaceae</taxon>
        <taxon>Ceratocystis</taxon>
    </lineage>
</organism>
<keyword evidence="4" id="KW-0808">Transferase</keyword>
<dbReference type="STRING" id="1035309.A0A2C5WZQ9"/>
<dbReference type="AlphaFoldDB" id="A0A2C5WZQ9"/>
<dbReference type="Pfam" id="PF01633">
    <property type="entry name" value="Choline_kinase"/>
    <property type="match status" value="1"/>
</dbReference>
<dbReference type="CDD" id="cd05157">
    <property type="entry name" value="ETNK_euk"/>
    <property type="match status" value="1"/>
</dbReference>
<feature type="compositionally biased region" description="Low complexity" evidence="2">
    <location>
        <begin position="188"/>
        <end position="213"/>
    </location>
</feature>
<keyword evidence="5" id="KW-1185">Reference proteome</keyword>
<reference evidence="4 5" key="1">
    <citation type="journal article" date="2013" name="Fungal Biol.">
        <title>Analysis of microsatellite markers in the genome of the plant pathogen Ceratocystis fimbriata.</title>
        <authorList>
            <person name="Simpson M.C."/>
            <person name="Wilken P.M."/>
            <person name="Coetzee M.P."/>
            <person name="Wingfield M.J."/>
            <person name="Wingfield B.D."/>
        </authorList>
    </citation>
    <scope>NUCLEOTIDE SEQUENCE [LARGE SCALE GENOMIC DNA]</scope>
    <source>
        <strain evidence="4 5">CBS 114723</strain>
    </source>
</reference>
<evidence type="ECO:0000259" key="3">
    <source>
        <dbReference type="Pfam" id="PF04428"/>
    </source>
</evidence>
<comment type="similarity">
    <text evidence="1">Belongs to the choline/ethanolamine kinase family.</text>
</comment>
<feature type="region of interest" description="Disordered" evidence="2">
    <location>
        <begin position="1"/>
        <end position="39"/>
    </location>
</feature>
<name>A0A2C5WZQ9_9PEZI</name>
<dbReference type="Gene3D" id="3.30.200.20">
    <property type="entry name" value="Phosphorylase Kinase, domain 1"/>
    <property type="match status" value="1"/>
</dbReference>
<proteinExistence type="inferred from homology"/>
<feature type="region of interest" description="Disordered" evidence="2">
    <location>
        <begin position="78"/>
        <end position="121"/>
    </location>
</feature>
<accession>A0A2C5WZQ9</accession>
<feature type="compositionally biased region" description="Basic residues" evidence="2">
    <location>
        <begin position="172"/>
        <end position="187"/>
    </location>
</feature>
<dbReference type="GO" id="GO:0005737">
    <property type="term" value="C:cytoplasm"/>
    <property type="evidence" value="ECO:0007669"/>
    <property type="project" value="TreeGrafter"/>
</dbReference>
<dbReference type="Gene3D" id="3.90.1200.10">
    <property type="match status" value="1"/>
</dbReference>
<sequence length="848" mass="93032">MMDSSASGAATQGLTTGSQAVASPASEKPSKAVQIADPGSFQFAEAESWHKEEPTSKKQYRAGLGDRRLSGRMPAMSSLSLTSPALGPTTLETPIPDHSIGPSLPGQAPDDGATALTSNTAGSGATLGTGIAYSHHNSIKTPQHSHRSRVPKVTERLLAQVAEWLDHEKAKAERRKLSAHVPRRRSPRSSNNDVSSSTNNASSTPIITTESPTSAIHIRSNSMDSQASDDVSLDRLQRIIEDTVSNLGLAQIPAFTPRLGRRPSRRRLLVRTNSSDTEYTDGDVVVPSCDGVLDVSKTLAYSGGQASSSSSEVVSKHKEKEHQAWISFKNEIIRLTHTLKLKGWRRVPLDSGDLISVERISGALTNAVYMVSPPTELPQDPSASPSMIPLRKLPPKLLLRVYGPQVEALIDRETELAVLRRLARKRIGPRLLGTFQNGRFEEFLNAITLRPQNLREAETSRQIAKRMRELHEGIDLLPAERLGGPAVFNNWDKWQETVEQNIKALDKKYNAFKASGGAAGSPTPDTWMTNGYVCGVEWPVFCDMVKKHREYVKKAYGSKQRLQEALAFCHNDTQYGNILRIEPDNQKSPLLQPANKHKQLAVIDFEYAAANVPGLDIANHFTEWAYNYHDPAAPYKCNAEVYPTREEQLRFIRAYVEHQPQFPHSGTTPRMTPLDSLTNTPHLGPISSAASIVDFMLDARSVTAPAPAVGAGIVGLTSASKEDLSLGSLGTRDEESEIRVKELYDESILWRAANSAQWVAWGIVQAKVSASEEDNLAKGEGLNVSAAAAVEEEKKSENGEEDDDEAFDYLGYAQDRAMFFWGDCVVLGLVKKEDLPESLQKRIKIVRS</sequence>
<reference evidence="4 5" key="2">
    <citation type="journal article" date="2013" name="IMA Fungus">
        <title>IMA Genome-F 1: Ceratocystis fimbriata: Draft nuclear genome sequence for the plant pathogen, Ceratocystis fimbriata.</title>
        <authorList>
            <person name="Wilken P.M."/>
            <person name="Steenkamp E.T."/>
            <person name="Wingfield M.J."/>
            <person name="de Beer Z.W."/>
            <person name="Wingfield B.D."/>
        </authorList>
    </citation>
    <scope>NUCLEOTIDE SEQUENCE [LARGE SCALE GENOMIC DNA]</scope>
    <source>
        <strain evidence="4 5">CBS 114723</strain>
    </source>
</reference>
<evidence type="ECO:0000313" key="4">
    <source>
        <dbReference type="EMBL" id="PHH54299.1"/>
    </source>
</evidence>
<dbReference type="Pfam" id="PF04428">
    <property type="entry name" value="Choline_kin_N"/>
    <property type="match status" value="1"/>
</dbReference>
<dbReference type="Proteomes" id="UP000222788">
    <property type="component" value="Unassembled WGS sequence"/>
</dbReference>
<protein>
    <submittedName>
        <fullName evidence="4">Ethanolamine kinase</fullName>
    </submittedName>
</protein>
<comment type="caution">
    <text evidence="4">The sequence shown here is derived from an EMBL/GenBank/DDBJ whole genome shotgun (WGS) entry which is preliminary data.</text>
</comment>
<feature type="domain" description="Choline kinase N-terminal" evidence="3">
    <location>
        <begin position="277"/>
        <end position="351"/>
    </location>
</feature>
<evidence type="ECO:0000256" key="2">
    <source>
        <dbReference type="SAM" id="MobiDB-lite"/>
    </source>
</evidence>
<dbReference type="PANTHER" id="PTHR22603:SF93">
    <property type="entry name" value="RE24176P"/>
    <property type="match status" value="1"/>
</dbReference>
<evidence type="ECO:0000313" key="5">
    <source>
        <dbReference type="Proteomes" id="UP000222788"/>
    </source>
</evidence>
<dbReference type="InterPro" id="IPR007521">
    <property type="entry name" value="Choline_kin_N"/>
</dbReference>
<dbReference type="OrthoDB" id="10267235at2759"/>
<evidence type="ECO:0000256" key="1">
    <source>
        <dbReference type="ARBA" id="ARBA00038211"/>
    </source>
</evidence>